<evidence type="ECO:0000256" key="1">
    <source>
        <dbReference type="SAM" id="Phobius"/>
    </source>
</evidence>
<keyword evidence="3" id="KW-1185">Reference proteome</keyword>
<keyword evidence="1" id="KW-0812">Transmembrane</keyword>
<keyword evidence="1" id="KW-0472">Membrane</keyword>
<dbReference type="EMBL" id="SOPW01000005">
    <property type="protein sequence ID" value="TFB22889.1"/>
    <property type="molecule type" value="Genomic_DNA"/>
</dbReference>
<gene>
    <name evidence="2" type="ORF">E3U55_06520</name>
</gene>
<dbReference type="Proteomes" id="UP000297975">
    <property type="component" value="Unassembled WGS sequence"/>
</dbReference>
<dbReference type="AlphaFoldDB" id="A0A4Y8INH9"/>
<sequence length="79" mass="9068">MSVLIHAGLGIVFFYFTGLIFKIISFLNQDLVIDGTITIAAMVLFFYTYSKLLPEKYESHIALWSGFFPVLLLMMYVAY</sequence>
<organism evidence="2 3">
    <name type="scientific">Filobacillus milosensis</name>
    <dbReference type="NCBI Taxonomy" id="94137"/>
    <lineage>
        <taxon>Bacteria</taxon>
        <taxon>Bacillati</taxon>
        <taxon>Bacillota</taxon>
        <taxon>Bacilli</taxon>
        <taxon>Bacillales</taxon>
        <taxon>Bacillaceae</taxon>
        <taxon>Filobacillus</taxon>
    </lineage>
</organism>
<feature type="transmembrane region" description="Helical" evidence="1">
    <location>
        <begin position="31"/>
        <end position="49"/>
    </location>
</feature>
<comment type="caution">
    <text evidence="2">The sequence shown here is derived from an EMBL/GenBank/DDBJ whole genome shotgun (WGS) entry which is preliminary data.</text>
</comment>
<keyword evidence="1" id="KW-1133">Transmembrane helix</keyword>
<evidence type="ECO:0000313" key="3">
    <source>
        <dbReference type="Proteomes" id="UP000297975"/>
    </source>
</evidence>
<feature type="transmembrane region" description="Helical" evidence="1">
    <location>
        <begin position="61"/>
        <end position="78"/>
    </location>
</feature>
<reference evidence="2 3" key="1">
    <citation type="submission" date="2019-03" db="EMBL/GenBank/DDBJ databases">
        <authorList>
            <person name="He R.-H."/>
        </authorList>
    </citation>
    <scope>NUCLEOTIDE SEQUENCE [LARGE SCALE GENOMIC DNA]</scope>
    <source>
        <strain evidence="3">SH 714</strain>
    </source>
</reference>
<evidence type="ECO:0000313" key="2">
    <source>
        <dbReference type="EMBL" id="TFB22889.1"/>
    </source>
</evidence>
<name>A0A4Y8INH9_9BACI</name>
<accession>A0A4Y8INH9</accession>
<protein>
    <submittedName>
        <fullName evidence="2">Uncharacterized protein</fullName>
    </submittedName>
</protein>
<feature type="transmembrane region" description="Helical" evidence="1">
    <location>
        <begin position="6"/>
        <end position="24"/>
    </location>
</feature>
<proteinExistence type="predicted"/>